<accession>A0AA91Q180</accession>
<dbReference type="InterPro" id="IPR029058">
    <property type="entry name" value="AB_hydrolase_fold"/>
</dbReference>
<evidence type="ECO:0000256" key="1">
    <source>
        <dbReference type="ARBA" id="ARBA00022801"/>
    </source>
</evidence>
<gene>
    <name evidence="3" type="ORF">A9F13_05g03465</name>
</gene>
<dbReference type="Proteomes" id="UP000195602">
    <property type="component" value="Unassembled WGS sequence"/>
</dbReference>
<evidence type="ECO:0000313" key="4">
    <source>
        <dbReference type="Proteomes" id="UP000195602"/>
    </source>
</evidence>
<proteinExistence type="predicted"/>
<name>A0AA91Q180_CLALS</name>
<dbReference type="EMBL" id="LYUB02000005">
    <property type="protein sequence ID" value="OVF09519.1"/>
    <property type="molecule type" value="Genomic_DNA"/>
</dbReference>
<dbReference type="PANTHER" id="PTHR48081">
    <property type="entry name" value="AB HYDROLASE SUPERFAMILY PROTEIN C4A8.06C"/>
    <property type="match status" value="1"/>
</dbReference>
<dbReference type="GO" id="GO:0016787">
    <property type="term" value="F:hydrolase activity"/>
    <property type="evidence" value="ECO:0007669"/>
    <property type="project" value="UniProtKB-KW"/>
</dbReference>
<sequence length="353" mass="39726">MTQSHEAVNPIHPDVLPKMDPVFVEMYNRHVANIPNKPIDLVKLRANYSKIYSYGTGEYPEIKNVKETTFPSFDGAQVKIRIYRPNDVSEDEVLPVHIDFHGGGGGLGDLETEKHILCHYVSSARIAVVDVDYRLVPDYEYPTYIKDCFWALKYVHENSAALKFNKESISIGGVSVGGNIAFIVSHLARDAKIPLVLCLAGTPQVADVESCETAQDSPFGSVREFEFAPTLNWARIKYFDKLKWDTFPQDKAERKQKMAEVGWFKDVFQAPSFANLPKTVVITAGCDPMRDEGEAYACKLLTNGNEVVFKRYPGVPHPFMHMDSYLWQASDYIKFTAFELALAHGTVKGFGKK</sequence>
<dbReference type="Gene3D" id="3.40.50.1820">
    <property type="entry name" value="alpha/beta hydrolase"/>
    <property type="match status" value="1"/>
</dbReference>
<reference evidence="3 4" key="1">
    <citation type="submission" date="2017-04" db="EMBL/GenBank/DDBJ databases">
        <title>Draft genome of the yeast Clavispora lusitaniae type strain CBS 6936.</title>
        <authorList>
            <person name="Durrens P."/>
            <person name="Klopp C."/>
            <person name="Biteau N."/>
            <person name="Fitton-Ouhabi V."/>
            <person name="Dementhon K."/>
            <person name="Accoceberry I."/>
            <person name="Sherman D.J."/>
            <person name="Noel T."/>
        </authorList>
    </citation>
    <scope>NUCLEOTIDE SEQUENCE [LARGE SCALE GENOMIC DNA]</scope>
    <source>
        <strain evidence="3 4">CBS 6936</strain>
    </source>
</reference>
<dbReference type="SUPFAM" id="SSF53474">
    <property type="entry name" value="alpha/beta-Hydrolases"/>
    <property type="match status" value="1"/>
</dbReference>
<dbReference type="AlphaFoldDB" id="A0AA91Q180"/>
<protein>
    <submittedName>
        <fullName evidence="3">AB hydrolase superfamily protein</fullName>
    </submittedName>
</protein>
<comment type="caution">
    <text evidence="3">The sequence shown here is derived from an EMBL/GenBank/DDBJ whole genome shotgun (WGS) entry which is preliminary data.</text>
</comment>
<dbReference type="InterPro" id="IPR013094">
    <property type="entry name" value="AB_hydrolase_3"/>
</dbReference>
<dbReference type="InterPro" id="IPR050300">
    <property type="entry name" value="GDXG_lipolytic_enzyme"/>
</dbReference>
<keyword evidence="1 3" id="KW-0378">Hydrolase</keyword>
<organism evidence="3 4">
    <name type="scientific">Clavispora lusitaniae</name>
    <name type="common">Candida lusitaniae</name>
    <dbReference type="NCBI Taxonomy" id="36911"/>
    <lineage>
        <taxon>Eukaryota</taxon>
        <taxon>Fungi</taxon>
        <taxon>Dikarya</taxon>
        <taxon>Ascomycota</taxon>
        <taxon>Saccharomycotina</taxon>
        <taxon>Pichiomycetes</taxon>
        <taxon>Metschnikowiaceae</taxon>
        <taxon>Clavispora</taxon>
    </lineage>
</organism>
<evidence type="ECO:0000259" key="2">
    <source>
        <dbReference type="Pfam" id="PF07859"/>
    </source>
</evidence>
<dbReference type="Pfam" id="PF07859">
    <property type="entry name" value="Abhydrolase_3"/>
    <property type="match status" value="1"/>
</dbReference>
<feature type="domain" description="Alpha/beta hydrolase fold-3" evidence="2">
    <location>
        <begin position="99"/>
        <end position="320"/>
    </location>
</feature>
<dbReference type="KEGG" id="clus:A9F13_05g03465"/>
<dbReference type="PANTHER" id="PTHR48081:SF8">
    <property type="entry name" value="ALPHA_BETA HYDROLASE FOLD-3 DOMAIN-CONTAINING PROTEIN-RELATED"/>
    <property type="match status" value="1"/>
</dbReference>
<evidence type="ECO:0000313" key="3">
    <source>
        <dbReference type="EMBL" id="OVF09519.1"/>
    </source>
</evidence>